<dbReference type="PROSITE" id="PS50404">
    <property type="entry name" value="GST_NTER"/>
    <property type="match status" value="1"/>
</dbReference>
<dbReference type="EC" id="2.5.1.18" evidence="1"/>
<evidence type="ECO:0000313" key="7">
    <source>
        <dbReference type="Proteomes" id="UP001432322"/>
    </source>
</evidence>
<comment type="catalytic activity">
    <reaction evidence="4">
        <text>RX + glutathione = an S-substituted glutathione + a halide anion + H(+)</text>
        <dbReference type="Rhea" id="RHEA:16437"/>
        <dbReference type="ChEBI" id="CHEBI:15378"/>
        <dbReference type="ChEBI" id="CHEBI:16042"/>
        <dbReference type="ChEBI" id="CHEBI:17792"/>
        <dbReference type="ChEBI" id="CHEBI:57925"/>
        <dbReference type="ChEBI" id="CHEBI:90779"/>
        <dbReference type="EC" id="2.5.1.18"/>
    </reaction>
</comment>
<reference evidence="6" key="1">
    <citation type="submission" date="2023-10" db="EMBL/GenBank/DDBJ databases">
        <title>Genome assembly of Pristionchus species.</title>
        <authorList>
            <person name="Yoshida K."/>
            <person name="Sommer R.J."/>
        </authorList>
    </citation>
    <scope>NUCLEOTIDE SEQUENCE</scope>
    <source>
        <strain evidence="6">RS5133</strain>
    </source>
</reference>
<comment type="similarity">
    <text evidence="3">Belongs to the GST superfamily. Sigma family.</text>
</comment>
<dbReference type="Gene3D" id="1.20.1050.10">
    <property type="match status" value="1"/>
</dbReference>
<dbReference type="InterPro" id="IPR050213">
    <property type="entry name" value="GST_superfamily"/>
</dbReference>
<protein>
    <recommendedName>
        <fullName evidence="1">glutathione transferase</fullName>
        <ecNumber evidence="1">2.5.1.18</ecNumber>
    </recommendedName>
</protein>
<dbReference type="CDD" id="cd03039">
    <property type="entry name" value="GST_N_Sigma_like"/>
    <property type="match status" value="1"/>
</dbReference>
<dbReference type="AlphaFoldDB" id="A0AAV5VXC9"/>
<dbReference type="Proteomes" id="UP001432322">
    <property type="component" value="Unassembled WGS sequence"/>
</dbReference>
<dbReference type="InterPro" id="IPR040079">
    <property type="entry name" value="Glutathione_S-Trfase"/>
</dbReference>
<evidence type="ECO:0000256" key="4">
    <source>
        <dbReference type="ARBA" id="ARBA00047960"/>
    </source>
</evidence>
<dbReference type="InterPro" id="IPR004045">
    <property type="entry name" value="Glutathione_S-Trfase_N"/>
</dbReference>
<feature type="non-terminal residue" evidence="6">
    <location>
        <position position="1"/>
    </location>
</feature>
<evidence type="ECO:0000259" key="5">
    <source>
        <dbReference type="PROSITE" id="PS50404"/>
    </source>
</evidence>
<evidence type="ECO:0000313" key="6">
    <source>
        <dbReference type="EMBL" id="GMT23181.1"/>
    </source>
</evidence>
<evidence type="ECO:0000256" key="3">
    <source>
        <dbReference type="ARBA" id="ARBA00038317"/>
    </source>
</evidence>
<keyword evidence="7" id="KW-1185">Reference proteome</keyword>
<dbReference type="Pfam" id="PF02798">
    <property type="entry name" value="GST_N"/>
    <property type="match status" value="1"/>
</dbReference>
<proteinExistence type="inferred from homology"/>
<dbReference type="Gene3D" id="3.40.30.10">
    <property type="entry name" value="Glutaredoxin"/>
    <property type="match status" value="1"/>
</dbReference>
<gene>
    <name evidence="6" type="ORF">PFISCL1PPCAC_14478</name>
</gene>
<sequence>KLAMPSYKLTYFPGRGRAEVARQLFHISGTPFEDIRVPKEEWATLKAKMPFGQMPLLEVDGKPLPQSYAIFRYLANEFGFVGDSPFESAWVDALADQHRDYTSEIQPAMMVYMGMRETIL</sequence>
<dbReference type="SFLD" id="SFLDS00019">
    <property type="entry name" value="Glutathione_Transferase_(cytos"/>
    <property type="match status" value="1"/>
</dbReference>
<keyword evidence="2" id="KW-0808">Transferase</keyword>
<dbReference type="InterPro" id="IPR036249">
    <property type="entry name" value="Thioredoxin-like_sf"/>
</dbReference>
<dbReference type="GO" id="GO:0006749">
    <property type="term" value="P:glutathione metabolic process"/>
    <property type="evidence" value="ECO:0007669"/>
    <property type="project" value="TreeGrafter"/>
</dbReference>
<name>A0AAV5VXC9_9BILA</name>
<dbReference type="SUPFAM" id="SSF52833">
    <property type="entry name" value="Thioredoxin-like"/>
    <property type="match status" value="1"/>
</dbReference>
<dbReference type="PANTHER" id="PTHR11571:SF224">
    <property type="entry name" value="HEMATOPOIETIC PROSTAGLANDIN D SYNTHASE"/>
    <property type="match status" value="1"/>
</dbReference>
<evidence type="ECO:0000256" key="1">
    <source>
        <dbReference type="ARBA" id="ARBA00012452"/>
    </source>
</evidence>
<dbReference type="FunFam" id="3.40.30.10:FF:000189">
    <property type="entry name" value="Glutathione S-Transferase"/>
    <property type="match status" value="1"/>
</dbReference>
<accession>A0AAV5VXC9</accession>
<comment type="caution">
    <text evidence="6">The sequence shown here is derived from an EMBL/GenBank/DDBJ whole genome shotgun (WGS) entry which is preliminary data.</text>
</comment>
<feature type="domain" description="GST N-terminal" evidence="5">
    <location>
        <begin position="5"/>
        <end position="82"/>
    </location>
</feature>
<dbReference type="GO" id="GO:0004364">
    <property type="term" value="F:glutathione transferase activity"/>
    <property type="evidence" value="ECO:0007669"/>
    <property type="project" value="UniProtKB-EC"/>
</dbReference>
<organism evidence="6 7">
    <name type="scientific">Pristionchus fissidentatus</name>
    <dbReference type="NCBI Taxonomy" id="1538716"/>
    <lineage>
        <taxon>Eukaryota</taxon>
        <taxon>Metazoa</taxon>
        <taxon>Ecdysozoa</taxon>
        <taxon>Nematoda</taxon>
        <taxon>Chromadorea</taxon>
        <taxon>Rhabditida</taxon>
        <taxon>Rhabditina</taxon>
        <taxon>Diplogasteromorpha</taxon>
        <taxon>Diplogasteroidea</taxon>
        <taxon>Neodiplogasteridae</taxon>
        <taxon>Pristionchus</taxon>
    </lineage>
</organism>
<dbReference type="EMBL" id="BTSY01000004">
    <property type="protein sequence ID" value="GMT23181.1"/>
    <property type="molecule type" value="Genomic_DNA"/>
</dbReference>
<evidence type="ECO:0000256" key="2">
    <source>
        <dbReference type="ARBA" id="ARBA00022679"/>
    </source>
</evidence>
<dbReference type="PANTHER" id="PTHR11571">
    <property type="entry name" value="GLUTATHIONE S-TRANSFERASE"/>
    <property type="match status" value="1"/>
</dbReference>